<reference evidence="2" key="2">
    <citation type="submission" date="2023-07" db="EMBL/GenBank/DDBJ databases">
        <authorList>
            <consortium name="Lawrence Berkeley National Laboratory"/>
            <person name="Haridas S."/>
            <person name="Hensen N."/>
            <person name="Bonometti L."/>
            <person name="Westerberg I."/>
            <person name="Brannstrom I.O."/>
            <person name="Guillou S."/>
            <person name="Cros-Aarteil S."/>
            <person name="Calhoun S."/>
            <person name="Kuo A."/>
            <person name="Mondo S."/>
            <person name="Pangilinan J."/>
            <person name="Riley R."/>
            <person name="LaButti K."/>
            <person name="Andreopoulos B."/>
            <person name="Lipzen A."/>
            <person name="Chen C."/>
            <person name="Yanf M."/>
            <person name="Daum C."/>
            <person name="Ng V."/>
            <person name="Clum A."/>
            <person name="Steindorff A."/>
            <person name="Ohm R."/>
            <person name="Martin F."/>
            <person name="Silar P."/>
            <person name="Natvig D."/>
            <person name="Lalanne C."/>
            <person name="Gautier V."/>
            <person name="Ament-velasquez S.L."/>
            <person name="Kruys A."/>
            <person name="Hutchinson M.I."/>
            <person name="Powell A.J."/>
            <person name="Barry K."/>
            <person name="Miller A.N."/>
            <person name="Grigoriev I.V."/>
            <person name="Debuchy R."/>
            <person name="Gladieux P."/>
            <person name="Thoren M.H."/>
            <person name="Johannesson H."/>
        </authorList>
    </citation>
    <scope>NUCLEOTIDE SEQUENCE</scope>
    <source>
        <strain evidence="2">FGSC 1904</strain>
    </source>
</reference>
<evidence type="ECO:0000256" key="1">
    <source>
        <dbReference type="SAM" id="SignalP"/>
    </source>
</evidence>
<organism evidence="2 3">
    <name type="scientific">Sordaria brevicollis</name>
    <dbReference type="NCBI Taxonomy" id="83679"/>
    <lineage>
        <taxon>Eukaryota</taxon>
        <taxon>Fungi</taxon>
        <taxon>Dikarya</taxon>
        <taxon>Ascomycota</taxon>
        <taxon>Pezizomycotina</taxon>
        <taxon>Sordariomycetes</taxon>
        <taxon>Sordariomycetidae</taxon>
        <taxon>Sordariales</taxon>
        <taxon>Sordariaceae</taxon>
        <taxon>Sordaria</taxon>
    </lineage>
</organism>
<evidence type="ECO:0000313" key="3">
    <source>
        <dbReference type="Proteomes" id="UP001281003"/>
    </source>
</evidence>
<keyword evidence="3" id="KW-1185">Reference proteome</keyword>
<reference evidence="2" key="1">
    <citation type="journal article" date="2023" name="Mol. Phylogenet. Evol.">
        <title>Genome-scale phylogeny and comparative genomics of the fungal order Sordariales.</title>
        <authorList>
            <person name="Hensen N."/>
            <person name="Bonometti L."/>
            <person name="Westerberg I."/>
            <person name="Brannstrom I.O."/>
            <person name="Guillou S."/>
            <person name="Cros-Aarteil S."/>
            <person name="Calhoun S."/>
            <person name="Haridas S."/>
            <person name="Kuo A."/>
            <person name="Mondo S."/>
            <person name="Pangilinan J."/>
            <person name="Riley R."/>
            <person name="LaButti K."/>
            <person name="Andreopoulos B."/>
            <person name="Lipzen A."/>
            <person name="Chen C."/>
            <person name="Yan M."/>
            <person name="Daum C."/>
            <person name="Ng V."/>
            <person name="Clum A."/>
            <person name="Steindorff A."/>
            <person name="Ohm R.A."/>
            <person name="Martin F."/>
            <person name="Silar P."/>
            <person name="Natvig D.O."/>
            <person name="Lalanne C."/>
            <person name="Gautier V."/>
            <person name="Ament-Velasquez S.L."/>
            <person name="Kruys A."/>
            <person name="Hutchinson M.I."/>
            <person name="Powell A.J."/>
            <person name="Barry K."/>
            <person name="Miller A.N."/>
            <person name="Grigoriev I.V."/>
            <person name="Debuchy R."/>
            <person name="Gladieux P."/>
            <person name="Hiltunen Thoren M."/>
            <person name="Johannesson H."/>
        </authorList>
    </citation>
    <scope>NUCLEOTIDE SEQUENCE</scope>
    <source>
        <strain evidence="2">FGSC 1904</strain>
    </source>
</reference>
<feature type="chain" id="PRO_5042251744" description="Secreted protein" evidence="1">
    <location>
        <begin position="27"/>
        <end position="115"/>
    </location>
</feature>
<evidence type="ECO:0008006" key="4">
    <source>
        <dbReference type="Google" id="ProtNLM"/>
    </source>
</evidence>
<proteinExistence type="predicted"/>
<protein>
    <recommendedName>
        <fullName evidence="4">Secreted protein</fullName>
    </recommendedName>
</protein>
<accession>A0AAE0PJY3</accession>
<comment type="caution">
    <text evidence="2">The sequence shown here is derived from an EMBL/GenBank/DDBJ whole genome shotgun (WGS) entry which is preliminary data.</text>
</comment>
<gene>
    <name evidence="2" type="ORF">B0T20DRAFT_401586</name>
</gene>
<keyword evidence="1" id="KW-0732">Signal</keyword>
<feature type="signal peptide" evidence="1">
    <location>
        <begin position="1"/>
        <end position="26"/>
    </location>
</feature>
<sequence length="115" mass="11497">MPSMNWVLSSSSSLCLFLLLRGFCSSSSTSSSSEGVEGIEGIEGVFGRAGGGRRGVLVSDWKSKEISMPSMISVRPVLLGGGCGGRGNPRAWPGVLVVGRGGGTAAGMAAAAACC</sequence>
<evidence type="ECO:0000313" key="2">
    <source>
        <dbReference type="EMBL" id="KAK3401360.1"/>
    </source>
</evidence>
<dbReference type="EMBL" id="JAUTDP010000002">
    <property type="protein sequence ID" value="KAK3401360.1"/>
    <property type="molecule type" value="Genomic_DNA"/>
</dbReference>
<dbReference type="Proteomes" id="UP001281003">
    <property type="component" value="Unassembled WGS sequence"/>
</dbReference>
<name>A0AAE0PJY3_SORBR</name>
<dbReference type="AlphaFoldDB" id="A0AAE0PJY3"/>